<dbReference type="GO" id="GO:0003964">
    <property type="term" value="F:RNA-directed DNA polymerase activity"/>
    <property type="evidence" value="ECO:0007669"/>
    <property type="project" value="UniProtKB-KW"/>
</dbReference>
<protein>
    <submittedName>
        <fullName evidence="5">RNA-directed DNA polymerase from transposon BS</fullName>
    </submittedName>
</protein>
<dbReference type="GO" id="GO:0003676">
    <property type="term" value="F:nucleic acid binding"/>
    <property type="evidence" value="ECO:0007669"/>
    <property type="project" value="InterPro"/>
</dbReference>
<dbReference type="SUPFAM" id="SSF81665">
    <property type="entry name" value="Calcium ATPase, transmembrane domain M"/>
    <property type="match status" value="1"/>
</dbReference>
<keyword evidence="2" id="KW-1003">Cell membrane</keyword>
<evidence type="ECO:0000256" key="2">
    <source>
        <dbReference type="ARBA" id="ARBA00022475"/>
    </source>
</evidence>
<feature type="transmembrane region" description="Helical" evidence="3">
    <location>
        <begin position="321"/>
        <end position="339"/>
    </location>
</feature>
<dbReference type="Gene3D" id="1.20.1110.10">
    <property type="entry name" value="Calcium-transporting ATPase, transmembrane domain"/>
    <property type="match status" value="1"/>
</dbReference>
<sequence>MKPSRHTMAVFLDLTKAFDKVWKNKLLGKCFSEFDIKGTLKITYTALIRPILEYGYQIYQVAANTNLKKQERIQFSAGRIIPGLRHSCPNDIACYEADLQPLSLRREINMAKYVAKLKSFKPYNRSSNLLLNWTNNQRLKKDSPLGLIWKQGLADIEVEPSVPFNLLTPTTVLSNVTFNEDLKVKFIKHEEHPELLRQLVLEIINNISPRALVIYTDGSKSDSGRTGSGIFMKTSTGEFRYRFRNPDHSSVFRSELTAISEALSLTLDFKVPDVWILTDSRRVFDNLRKCIAFVMTSKLAEILPFFLLLTLDIPLPLEESFILLIFLGIDMFPALSLIYEKAEKKT</sequence>
<dbReference type="GO" id="GO:0005886">
    <property type="term" value="C:plasma membrane"/>
    <property type="evidence" value="ECO:0007669"/>
    <property type="project" value="UniProtKB-SubCell"/>
</dbReference>
<organism evidence="5 6">
    <name type="scientific">Caerostris extrusa</name>
    <name type="common">Bark spider</name>
    <name type="synonym">Caerostris bankana</name>
    <dbReference type="NCBI Taxonomy" id="172846"/>
    <lineage>
        <taxon>Eukaryota</taxon>
        <taxon>Metazoa</taxon>
        <taxon>Ecdysozoa</taxon>
        <taxon>Arthropoda</taxon>
        <taxon>Chelicerata</taxon>
        <taxon>Arachnida</taxon>
        <taxon>Araneae</taxon>
        <taxon>Araneomorphae</taxon>
        <taxon>Entelegynae</taxon>
        <taxon>Araneoidea</taxon>
        <taxon>Araneidae</taxon>
        <taxon>Caerostris</taxon>
    </lineage>
</organism>
<dbReference type="GO" id="GO:1990573">
    <property type="term" value="P:potassium ion import across plasma membrane"/>
    <property type="evidence" value="ECO:0007669"/>
    <property type="project" value="TreeGrafter"/>
</dbReference>
<dbReference type="Proteomes" id="UP001054945">
    <property type="component" value="Unassembled WGS sequence"/>
</dbReference>
<dbReference type="PANTHER" id="PTHR43294:SF21">
    <property type="entry name" value="CATION TRANSPORTING ATPASE"/>
    <property type="match status" value="1"/>
</dbReference>
<keyword evidence="5" id="KW-0548">Nucleotidyltransferase</keyword>
<dbReference type="Pfam" id="PF00075">
    <property type="entry name" value="RNase_H"/>
    <property type="match status" value="1"/>
</dbReference>
<evidence type="ECO:0000313" key="6">
    <source>
        <dbReference type="Proteomes" id="UP001054945"/>
    </source>
</evidence>
<dbReference type="GO" id="GO:0036376">
    <property type="term" value="P:sodium ion export across plasma membrane"/>
    <property type="evidence" value="ECO:0007669"/>
    <property type="project" value="TreeGrafter"/>
</dbReference>
<keyword evidence="3" id="KW-0472">Membrane</keyword>
<dbReference type="PANTHER" id="PTHR43294">
    <property type="entry name" value="SODIUM/POTASSIUM-TRANSPORTING ATPASE SUBUNIT ALPHA"/>
    <property type="match status" value="1"/>
</dbReference>
<evidence type="ECO:0000259" key="4">
    <source>
        <dbReference type="PROSITE" id="PS50879"/>
    </source>
</evidence>
<keyword evidence="3" id="KW-0812">Transmembrane</keyword>
<keyword evidence="6" id="KW-1185">Reference proteome</keyword>
<keyword evidence="3" id="KW-1133">Transmembrane helix</keyword>
<evidence type="ECO:0000256" key="1">
    <source>
        <dbReference type="ARBA" id="ARBA00004651"/>
    </source>
</evidence>
<dbReference type="InterPro" id="IPR023298">
    <property type="entry name" value="ATPase_P-typ_TM_dom_sf"/>
</dbReference>
<dbReference type="GO" id="GO:0030007">
    <property type="term" value="P:intracellular potassium ion homeostasis"/>
    <property type="evidence" value="ECO:0007669"/>
    <property type="project" value="TreeGrafter"/>
</dbReference>
<dbReference type="EMBL" id="BPLR01016108">
    <property type="protein sequence ID" value="GIY81317.1"/>
    <property type="molecule type" value="Genomic_DNA"/>
</dbReference>
<dbReference type="AlphaFoldDB" id="A0AAV4WFA8"/>
<dbReference type="GO" id="GO:0005391">
    <property type="term" value="F:P-type sodium:potassium-exchanging transporter activity"/>
    <property type="evidence" value="ECO:0007669"/>
    <property type="project" value="TreeGrafter"/>
</dbReference>
<proteinExistence type="predicted"/>
<gene>
    <name evidence="5" type="primary">RTase_94</name>
    <name evidence="5" type="ORF">CEXT_117901</name>
</gene>
<dbReference type="InterPro" id="IPR012337">
    <property type="entry name" value="RNaseH-like_sf"/>
</dbReference>
<dbReference type="GO" id="GO:1902600">
    <property type="term" value="P:proton transmembrane transport"/>
    <property type="evidence" value="ECO:0007669"/>
    <property type="project" value="TreeGrafter"/>
</dbReference>
<comment type="subcellular location">
    <subcellularLocation>
        <location evidence="1">Cell membrane</location>
        <topology evidence="1">Multi-pass membrane protein</topology>
    </subcellularLocation>
</comment>
<comment type="caution">
    <text evidence="5">The sequence shown here is derived from an EMBL/GenBank/DDBJ whole genome shotgun (WGS) entry which is preliminary data.</text>
</comment>
<feature type="domain" description="RNase H type-1" evidence="4">
    <location>
        <begin position="208"/>
        <end position="346"/>
    </location>
</feature>
<evidence type="ECO:0000256" key="3">
    <source>
        <dbReference type="SAM" id="Phobius"/>
    </source>
</evidence>
<dbReference type="SUPFAM" id="SSF53098">
    <property type="entry name" value="Ribonuclease H-like"/>
    <property type="match status" value="1"/>
</dbReference>
<accession>A0AAV4WFA8</accession>
<dbReference type="GO" id="GO:0006883">
    <property type="term" value="P:intracellular sodium ion homeostasis"/>
    <property type="evidence" value="ECO:0007669"/>
    <property type="project" value="TreeGrafter"/>
</dbReference>
<dbReference type="GO" id="GO:0004523">
    <property type="term" value="F:RNA-DNA hybrid ribonuclease activity"/>
    <property type="evidence" value="ECO:0007669"/>
    <property type="project" value="InterPro"/>
</dbReference>
<keyword evidence="5" id="KW-0808">Transferase</keyword>
<name>A0AAV4WFA8_CAEEX</name>
<feature type="transmembrane region" description="Helical" evidence="3">
    <location>
        <begin position="290"/>
        <end position="309"/>
    </location>
</feature>
<evidence type="ECO:0000313" key="5">
    <source>
        <dbReference type="EMBL" id="GIY81317.1"/>
    </source>
</evidence>
<dbReference type="InterPro" id="IPR050510">
    <property type="entry name" value="Cation_transp_ATPase_P-type"/>
</dbReference>
<dbReference type="InterPro" id="IPR002156">
    <property type="entry name" value="RNaseH_domain"/>
</dbReference>
<dbReference type="PROSITE" id="PS50879">
    <property type="entry name" value="RNASE_H_1"/>
    <property type="match status" value="1"/>
</dbReference>
<reference evidence="5 6" key="1">
    <citation type="submission" date="2021-06" db="EMBL/GenBank/DDBJ databases">
        <title>Caerostris extrusa draft genome.</title>
        <authorList>
            <person name="Kono N."/>
            <person name="Arakawa K."/>
        </authorList>
    </citation>
    <scope>NUCLEOTIDE SEQUENCE [LARGE SCALE GENOMIC DNA]</scope>
</reference>
<keyword evidence="5" id="KW-0695">RNA-directed DNA polymerase</keyword>